<reference evidence="1" key="1">
    <citation type="submission" date="2023-04" db="EMBL/GenBank/DDBJ databases">
        <title>Phytophthora fragariaefolia NBRC 109709.</title>
        <authorList>
            <person name="Ichikawa N."/>
            <person name="Sato H."/>
            <person name="Tonouchi N."/>
        </authorList>
    </citation>
    <scope>NUCLEOTIDE SEQUENCE</scope>
    <source>
        <strain evidence="1">NBRC 109709</strain>
    </source>
</reference>
<dbReference type="EMBL" id="BSXT01000963">
    <property type="protein sequence ID" value="GMF36796.1"/>
    <property type="molecule type" value="Genomic_DNA"/>
</dbReference>
<name>A0A9W6XE91_9STRA</name>
<accession>A0A9W6XE91</accession>
<protein>
    <submittedName>
        <fullName evidence="1">Unnamed protein product</fullName>
    </submittedName>
</protein>
<dbReference type="AlphaFoldDB" id="A0A9W6XE91"/>
<comment type="caution">
    <text evidence="1">The sequence shown here is derived from an EMBL/GenBank/DDBJ whole genome shotgun (WGS) entry which is preliminary data.</text>
</comment>
<evidence type="ECO:0000313" key="2">
    <source>
        <dbReference type="Proteomes" id="UP001165121"/>
    </source>
</evidence>
<evidence type="ECO:0000313" key="1">
    <source>
        <dbReference type="EMBL" id="GMF36796.1"/>
    </source>
</evidence>
<gene>
    <name evidence="1" type="ORF">Pfra01_001013500</name>
</gene>
<proteinExistence type="predicted"/>
<sequence>MQTNLNISLPSAFDFRRTSAFSYKLKAKIDQWVADCEDTRHANDLLKALVEDQMGEFGKGRSCEILAEFEGTYFIEKDKAYEAKKKTAISALERRFLAVFGINSYPKED</sequence>
<dbReference type="Proteomes" id="UP001165121">
    <property type="component" value="Unassembled WGS sequence"/>
</dbReference>
<keyword evidence="2" id="KW-1185">Reference proteome</keyword>
<organism evidence="1 2">
    <name type="scientific">Phytophthora fragariaefolia</name>
    <dbReference type="NCBI Taxonomy" id="1490495"/>
    <lineage>
        <taxon>Eukaryota</taxon>
        <taxon>Sar</taxon>
        <taxon>Stramenopiles</taxon>
        <taxon>Oomycota</taxon>
        <taxon>Peronosporomycetes</taxon>
        <taxon>Peronosporales</taxon>
        <taxon>Peronosporaceae</taxon>
        <taxon>Phytophthora</taxon>
    </lineage>
</organism>